<sequence>MAKLIFKTKNPKKGYINHESFMTHETTNFIDKLPPNETQEMAHKIVSETMRELIKKLKELGYDETRVGFYIHYENI</sequence>
<proteinExistence type="predicted"/>
<dbReference type="RefSeq" id="WP_123937911.1">
    <property type="nucleotide sequence ID" value="NZ_CP059075.1"/>
</dbReference>
<evidence type="ECO:0000313" key="2">
    <source>
        <dbReference type="Proteomes" id="UP000596329"/>
    </source>
</evidence>
<name>A0A7U2NI09_FLAPS</name>
<accession>A0A7U2NI09</accession>
<gene>
    <name evidence="1" type="ORF">H0H26_06910</name>
</gene>
<dbReference type="AlphaFoldDB" id="A0A7U2NI09"/>
<reference evidence="1 2" key="1">
    <citation type="submission" date="2020-07" db="EMBL/GenBank/DDBJ databases">
        <title>Genomic characterization of Flavobacterium psychrophilum strains.</title>
        <authorList>
            <person name="Castillo D."/>
            <person name="Jorgensen J."/>
            <person name="Middelboe M."/>
        </authorList>
    </citation>
    <scope>NUCLEOTIDE SEQUENCE [LARGE SCALE GENOMIC DNA]</scope>
    <source>
        <strain evidence="1 2">FPS-R7</strain>
    </source>
</reference>
<organism evidence="1 2">
    <name type="scientific">Flavobacterium psychrophilum</name>
    <dbReference type="NCBI Taxonomy" id="96345"/>
    <lineage>
        <taxon>Bacteria</taxon>
        <taxon>Pseudomonadati</taxon>
        <taxon>Bacteroidota</taxon>
        <taxon>Flavobacteriia</taxon>
        <taxon>Flavobacteriales</taxon>
        <taxon>Flavobacteriaceae</taxon>
        <taxon>Flavobacterium</taxon>
    </lineage>
</organism>
<dbReference type="Proteomes" id="UP000596329">
    <property type="component" value="Chromosome"/>
</dbReference>
<protein>
    <submittedName>
        <fullName evidence="1">Uncharacterized protein</fullName>
    </submittedName>
</protein>
<dbReference type="EMBL" id="CP059075">
    <property type="protein sequence ID" value="QRE05310.1"/>
    <property type="molecule type" value="Genomic_DNA"/>
</dbReference>
<evidence type="ECO:0000313" key="1">
    <source>
        <dbReference type="EMBL" id="QRE05310.1"/>
    </source>
</evidence>